<dbReference type="AlphaFoldDB" id="A0AAV7I8D8"/>
<feature type="coiled-coil region" evidence="1">
    <location>
        <begin position="62"/>
        <end position="146"/>
    </location>
</feature>
<protein>
    <submittedName>
        <fullName evidence="2">Uncharacterized protein</fullName>
    </submittedName>
</protein>
<proteinExistence type="predicted"/>
<organism evidence="2 3">
    <name type="scientific">Cotesia glomerata</name>
    <name type="common">Lepidopteran parasitic wasp</name>
    <name type="synonym">Apanteles glomeratus</name>
    <dbReference type="NCBI Taxonomy" id="32391"/>
    <lineage>
        <taxon>Eukaryota</taxon>
        <taxon>Metazoa</taxon>
        <taxon>Ecdysozoa</taxon>
        <taxon>Arthropoda</taxon>
        <taxon>Hexapoda</taxon>
        <taxon>Insecta</taxon>
        <taxon>Pterygota</taxon>
        <taxon>Neoptera</taxon>
        <taxon>Endopterygota</taxon>
        <taxon>Hymenoptera</taxon>
        <taxon>Apocrita</taxon>
        <taxon>Ichneumonoidea</taxon>
        <taxon>Braconidae</taxon>
        <taxon>Microgastrinae</taxon>
        <taxon>Cotesia</taxon>
    </lineage>
</organism>
<evidence type="ECO:0000313" key="2">
    <source>
        <dbReference type="EMBL" id="KAH0546452.1"/>
    </source>
</evidence>
<evidence type="ECO:0000313" key="3">
    <source>
        <dbReference type="Proteomes" id="UP000826195"/>
    </source>
</evidence>
<dbReference type="Proteomes" id="UP000826195">
    <property type="component" value="Unassembled WGS sequence"/>
</dbReference>
<keyword evidence="1" id="KW-0175">Coiled coil</keyword>
<reference evidence="2 3" key="1">
    <citation type="journal article" date="2021" name="J. Hered.">
        <title>A chromosome-level genome assembly of the parasitoid wasp, Cotesia glomerata (Hymenoptera: Braconidae).</title>
        <authorList>
            <person name="Pinto B.J."/>
            <person name="Weis J.J."/>
            <person name="Gamble T."/>
            <person name="Ode P.J."/>
            <person name="Paul R."/>
            <person name="Zaspel J.M."/>
        </authorList>
    </citation>
    <scope>NUCLEOTIDE SEQUENCE [LARGE SCALE GENOMIC DNA]</scope>
    <source>
        <strain evidence="2">CgM1</strain>
    </source>
</reference>
<gene>
    <name evidence="2" type="ORF">KQX54_009778</name>
</gene>
<evidence type="ECO:0000256" key="1">
    <source>
        <dbReference type="SAM" id="Coils"/>
    </source>
</evidence>
<sequence>MYTINTNYLDDHQAPKQAITIPEVSDIHCTPVQATNKPGRKIKALNFTRDRVGSETDIRDFLKRKRDENKELDTSLSDSESNLHPLKRLEIEITELKQHISDKSQTSDNVMTPKSLELLELTNKKLKKMEQLLNEQEKESKKMNIIIKNHNWGLSRLQENTLQFLSEKFNAKDDIVKIQT</sequence>
<accession>A0AAV7I8D8</accession>
<keyword evidence="3" id="KW-1185">Reference proteome</keyword>
<name>A0AAV7I8D8_COTGL</name>
<comment type="caution">
    <text evidence="2">The sequence shown here is derived from an EMBL/GenBank/DDBJ whole genome shotgun (WGS) entry which is preliminary data.</text>
</comment>
<dbReference type="EMBL" id="JAHXZJ010002237">
    <property type="protein sequence ID" value="KAH0546452.1"/>
    <property type="molecule type" value="Genomic_DNA"/>
</dbReference>